<dbReference type="GO" id="GO:0009100">
    <property type="term" value="P:glycoprotein metabolic process"/>
    <property type="evidence" value="ECO:0007669"/>
    <property type="project" value="UniProtKB-ARBA"/>
</dbReference>
<evidence type="ECO:0000259" key="1">
    <source>
        <dbReference type="Pfam" id="PF04991"/>
    </source>
</evidence>
<dbReference type="InterPro" id="IPR007074">
    <property type="entry name" value="LicD/FKTN/FKRP_NTP_transf"/>
</dbReference>
<dbReference type="Proteomes" id="UP001150062">
    <property type="component" value="Unassembled WGS sequence"/>
</dbReference>
<sequence length="571" mass="68369">MKHLFNQKLILALVVFTLIFTLYVSKKNKITYNKKGFYGTILYTDTVTDSDSDTDRDDPVFNQEYEKEKLPNLNDLITFVILRQDKSLELQKLFSQDFESERILKEFKPDLNLIVLDYQRDSDWYRQNIKTPYSIFIEDGFQYLEIVHDQDTDRKMLLFLTKSGEKVFFRNLIDIMHYNKKIDVLAFDSYYPFTIQRPFKDYKNRKHIEIVHKDEIPHYYPQNDCKTFKKGKAWPKTCDLLTSSFILRTSAISKSLGNWKPYLVQNYKQDFFFKVNKNKLRLVYYSHLSFQKKNLINSVIYKGNSHKPSPPSKIIDSYFTIQKAIKKKVSIKKRLKLHQSGIVYMGVSHQRNGHLWVGCRNHTFRCDFNYLFRGTNLPPCCVRKMAILLNNVEEILTKYNIPHFLDRGTLLSLYREKVRIPWDTDEDISMLQKHWIKYKQVITDELNARGFEIDGNRGCKISWSKMNKNYIDLYRYTLEEDKTKPYIGFDDIKVRHGILKKRYFRHDFPSEMIFPTKTSLFFNHTHQIPKKSIEYIELLFGKDWETEQRFYRTHQALKCPVYPHKTVEPVC</sequence>
<dbReference type="Pfam" id="PF04991">
    <property type="entry name" value="LicD"/>
    <property type="match status" value="1"/>
</dbReference>
<dbReference type="Proteomes" id="UP001146793">
    <property type="component" value="Unassembled WGS sequence"/>
</dbReference>
<keyword evidence="5" id="KW-1185">Reference proteome</keyword>
<dbReference type="EMBL" id="JANTQA010000047">
    <property type="protein sequence ID" value="KAJ3433477.1"/>
    <property type="molecule type" value="Genomic_DNA"/>
</dbReference>
<dbReference type="InterPro" id="IPR052613">
    <property type="entry name" value="LicD_transferase"/>
</dbReference>
<dbReference type="AlphaFoldDB" id="A0AAV7YXG0"/>
<reference evidence="2" key="2">
    <citation type="submission" date="2022-08" db="EMBL/GenBank/DDBJ databases">
        <title>Novel sulphate-reducing endosymbionts in the free-living metamonad Anaeramoeba.</title>
        <authorList>
            <person name="Jerlstrom-Hultqvist J."/>
            <person name="Cepicka I."/>
            <person name="Gallot-Lavallee L."/>
            <person name="Salas-Leiva D."/>
            <person name="Curtis B.A."/>
            <person name="Zahonova K."/>
            <person name="Pipaliya S."/>
            <person name="Dacks J."/>
            <person name="Roger A.J."/>
        </authorList>
    </citation>
    <scope>NUCLEOTIDE SEQUENCE</scope>
    <source>
        <strain evidence="2">Busselton2</strain>
    </source>
</reference>
<evidence type="ECO:0000313" key="4">
    <source>
        <dbReference type="Proteomes" id="UP001146793"/>
    </source>
</evidence>
<organism evidence="2 4">
    <name type="scientific">Anaeramoeba flamelloides</name>
    <dbReference type="NCBI Taxonomy" id="1746091"/>
    <lineage>
        <taxon>Eukaryota</taxon>
        <taxon>Metamonada</taxon>
        <taxon>Anaeramoebidae</taxon>
        <taxon>Anaeramoeba</taxon>
    </lineage>
</organism>
<name>A0AAV7YXG0_9EUKA</name>
<gene>
    <name evidence="2" type="ORF">M0812_22436</name>
    <name evidence="3" type="ORF">M0813_09967</name>
</gene>
<evidence type="ECO:0000313" key="5">
    <source>
        <dbReference type="Proteomes" id="UP001150062"/>
    </source>
</evidence>
<proteinExistence type="predicted"/>
<dbReference type="PANTHER" id="PTHR13627:SF31">
    <property type="entry name" value="RIBITOL 5-PHOSPHATE TRANSFERASE FKRP"/>
    <property type="match status" value="1"/>
</dbReference>
<feature type="domain" description="LicD/FKTN/FKRP nucleotidyltransferase" evidence="1">
    <location>
        <begin position="398"/>
        <end position="444"/>
    </location>
</feature>
<dbReference type="EMBL" id="JAOAOG010000336">
    <property type="protein sequence ID" value="KAJ6227385.1"/>
    <property type="molecule type" value="Genomic_DNA"/>
</dbReference>
<reference evidence="3" key="1">
    <citation type="submission" date="2022-08" db="EMBL/GenBank/DDBJ databases">
        <title>Novel sulfate-reducing endosymbionts in the free-living metamonad Anaeramoeba.</title>
        <authorList>
            <person name="Jerlstrom-Hultqvist J."/>
            <person name="Cepicka I."/>
            <person name="Gallot-Lavallee L."/>
            <person name="Salas-Leiva D."/>
            <person name="Curtis B.A."/>
            <person name="Zahonova K."/>
            <person name="Pipaliya S."/>
            <person name="Dacks J."/>
            <person name="Roger A.J."/>
        </authorList>
    </citation>
    <scope>NUCLEOTIDE SEQUENCE</scope>
    <source>
        <strain evidence="3">Schooner1</strain>
    </source>
</reference>
<comment type="caution">
    <text evidence="2">The sequence shown here is derived from an EMBL/GenBank/DDBJ whole genome shotgun (WGS) entry which is preliminary data.</text>
</comment>
<dbReference type="PANTHER" id="PTHR13627">
    <property type="entry name" value="FUKUTIN RELATED PROTEIN"/>
    <property type="match status" value="1"/>
</dbReference>
<evidence type="ECO:0000313" key="2">
    <source>
        <dbReference type="EMBL" id="KAJ3433477.1"/>
    </source>
</evidence>
<protein>
    <submittedName>
        <fullName evidence="2">Fukutin related protein</fullName>
    </submittedName>
</protein>
<accession>A0AAV7YXG0</accession>
<evidence type="ECO:0000313" key="3">
    <source>
        <dbReference type="EMBL" id="KAJ6227385.1"/>
    </source>
</evidence>